<keyword evidence="3" id="KW-1185">Reference proteome</keyword>
<evidence type="ECO:0000313" key="3">
    <source>
        <dbReference type="Proteomes" id="UP001161409"/>
    </source>
</evidence>
<protein>
    <recommendedName>
        <fullName evidence="1">PA14 domain-containing protein</fullName>
    </recommendedName>
</protein>
<dbReference type="PROSITE" id="PS51820">
    <property type="entry name" value="PA14"/>
    <property type="match status" value="1"/>
</dbReference>
<dbReference type="InterPro" id="IPR011658">
    <property type="entry name" value="PA14_dom"/>
</dbReference>
<accession>A0ABQ5U719</accession>
<dbReference type="SMART" id="SM00758">
    <property type="entry name" value="PA14"/>
    <property type="match status" value="1"/>
</dbReference>
<reference evidence="2" key="2">
    <citation type="submission" date="2023-01" db="EMBL/GenBank/DDBJ databases">
        <title>Draft genome sequence of Sneathiella chinensis strain NBRC 103408.</title>
        <authorList>
            <person name="Sun Q."/>
            <person name="Mori K."/>
        </authorList>
    </citation>
    <scope>NUCLEOTIDE SEQUENCE</scope>
    <source>
        <strain evidence="2">NBRC 103408</strain>
    </source>
</reference>
<evidence type="ECO:0000313" key="2">
    <source>
        <dbReference type="EMBL" id="GLQ07107.1"/>
    </source>
</evidence>
<dbReference type="Gene3D" id="3.90.182.10">
    <property type="entry name" value="Toxin - Anthrax Protective Antigen,domain 1"/>
    <property type="match status" value="1"/>
</dbReference>
<organism evidence="2 3">
    <name type="scientific">Sneathiella chinensis</name>
    <dbReference type="NCBI Taxonomy" id="349750"/>
    <lineage>
        <taxon>Bacteria</taxon>
        <taxon>Pseudomonadati</taxon>
        <taxon>Pseudomonadota</taxon>
        <taxon>Alphaproteobacteria</taxon>
        <taxon>Sneathiellales</taxon>
        <taxon>Sneathiellaceae</taxon>
        <taxon>Sneathiella</taxon>
    </lineage>
</organism>
<name>A0ABQ5U719_9PROT</name>
<dbReference type="EMBL" id="BSNF01000008">
    <property type="protein sequence ID" value="GLQ07107.1"/>
    <property type="molecule type" value="Genomic_DNA"/>
</dbReference>
<gene>
    <name evidence="2" type="ORF">GCM10007924_23280</name>
</gene>
<comment type="caution">
    <text evidence="2">The sequence shown here is derived from an EMBL/GenBank/DDBJ whole genome shotgun (WGS) entry which is preliminary data.</text>
</comment>
<dbReference type="InterPro" id="IPR037524">
    <property type="entry name" value="PA14/GLEYA"/>
</dbReference>
<dbReference type="Pfam" id="PF07691">
    <property type="entry name" value="PA14"/>
    <property type="match status" value="1"/>
</dbReference>
<reference evidence="2" key="1">
    <citation type="journal article" date="2014" name="Int. J. Syst. Evol. Microbiol.">
        <title>Complete genome of a new Firmicutes species belonging to the dominant human colonic microbiota ('Ruminococcus bicirculans') reveals two chromosomes and a selective capacity to utilize plant glucans.</title>
        <authorList>
            <consortium name="NISC Comparative Sequencing Program"/>
            <person name="Wegmann U."/>
            <person name="Louis P."/>
            <person name="Goesmann A."/>
            <person name="Henrissat B."/>
            <person name="Duncan S.H."/>
            <person name="Flint H.J."/>
        </authorList>
    </citation>
    <scope>NUCLEOTIDE SEQUENCE</scope>
    <source>
        <strain evidence="2">NBRC 103408</strain>
    </source>
</reference>
<dbReference type="Proteomes" id="UP001161409">
    <property type="component" value="Unassembled WGS sequence"/>
</dbReference>
<sequence>MKAEPQPSAEMLKPGLAVRYYGAKFQSIKKLLEWMEYEKGVEGEPIPMLNYQVGEGPVLTTTATDLMGADITGFIHFKEAGSYMILVHSNDGVQVTIGGKMIHEDPEVHGDRFSDEITLEISEPGWYPVRVLYFEKKGTSTLELYWDPPGPAEADLVPAEAFAHIGN</sequence>
<feature type="domain" description="PA14" evidence="1">
    <location>
        <begin position="11"/>
        <end position="161"/>
    </location>
</feature>
<proteinExistence type="predicted"/>
<dbReference type="SUPFAM" id="SSF56988">
    <property type="entry name" value="Anthrax protective antigen"/>
    <property type="match status" value="1"/>
</dbReference>
<evidence type="ECO:0000259" key="1">
    <source>
        <dbReference type="PROSITE" id="PS51820"/>
    </source>
</evidence>